<accession>A0ABR3JJ00</accession>
<proteinExistence type="predicted"/>
<reference evidence="2" key="1">
    <citation type="submission" date="2024-06" db="EMBL/GenBank/DDBJ databases">
        <title>Multi-omics analyses provide insights into the biosynthesis of the anticancer antibiotic pleurotin in Hohenbuehelia grisea.</title>
        <authorList>
            <person name="Weaver J.A."/>
            <person name="Alberti F."/>
        </authorList>
    </citation>
    <scope>NUCLEOTIDE SEQUENCE [LARGE SCALE GENOMIC DNA]</scope>
    <source>
        <strain evidence="2">T-177</strain>
    </source>
</reference>
<evidence type="ECO:0000313" key="2">
    <source>
        <dbReference type="Proteomes" id="UP001556367"/>
    </source>
</evidence>
<organism evidence="1 2">
    <name type="scientific">Hohenbuehelia grisea</name>
    <dbReference type="NCBI Taxonomy" id="104357"/>
    <lineage>
        <taxon>Eukaryota</taxon>
        <taxon>Fungi</taxon>
        <taxon>Dikarya</taxon>
        <taxon>Basidiomycota</taxon>
        <taxon>Agaricomycotina</taxon>
        <taxon>Agaricomycetes</taxon>
        <taxon>Agaricomycetidae</taxon>
        <taxon>Agaricales</taxon>
        <taxon>Pleurotineae</taxon>
        <taxon>Pleurotaceae</taxon>
        <taxon>Hohenbuehelia</taxon>
    </lineage>
</organism>
<protein>
    <submittedName>
        <fullName evidence="1">Uncharacterized protein</fullName>
    </submittedName>
</protein>
<dbReference type="EMBL" id="JASNQZ010000006">
    <property type="protein sequence ID" value="KAL0955382.1"/>
    <property type="molecule type" value="Genomic_DNA"/>
</dbReference>
<dbReference type="Proteomes" id="UP001556367">
    <property type="component" value="Unassembled WGS sequence"/>
</dbReference>
<sequence length="271" mass="30240">MTGYLLLTATHPMANILTSAKSGSDWTANELLAFNISLVSVPPEEFFETASLPDPRVSSSILNNAFLPDGPTTKSDRLFFKYLKDAMRGEESCVDDFAHFLLSMFDYDEPDRVIHQRKELSFIMHGSVVYAKPDVCVMDDTDFLLLVQEDKRRISTIDAAPQLIAEAIAAFSSNNYRRINSGLAPLQSHVFPGIIMIGTAPIFFRIPITEALLKSVQVGSYPARQTVVQRCFPPVPAPKSFIDEGLQHLGNRRVVLQCLRAFKQFIIAQPD</sequence>
<comment type="caution">
    <text evidence="1">The sequence shown here is derived from an EMBL/GenBank/DDBJ whole genome shotgun (WGS) entry which is preliminary data.</text>
</comment>
<gene>
    <name evidence="1" type="ORF">HGRIS_001630</name>
</gene>
<evidence type="ECO:0000313" key="1">
    <source>
        <dbReference type="EMBL" id="KAL0955382.1"/>
    </source>
</evidence>
<name>A0ABR3JJ00_9AGAR</name>
<keyword evidence="2" id="KW-1185">Reference proteome</keyword>